<organism evidence="1 2">
    <name type="scientific">Vigna mungo</name>
    <name type="common">Black gram</name>
    <name type="synonym">Phaseolus mungo</name>
    <dbReference type="NCBI Taxonomy" id="3915"/>
    <lineage>
        <taxon>Eukaryota</taxon>
        <taxon>Viridiplantae</taxon>
        <taxon>Streptophyta</taxon>
        <taxon>Embryophyta</taxon>
        <taxon>Tracheophyta</taxon>
        <taxon>Spermatophyta</taxon>
        <taxon>Magnoliopsida</taxon>
        <taxon>eudicotyledons</taxon>
        <taxon>Gunneridae</taxon>
        <taxon>Pentapetalae</taxon>
        <taxon>rosids</taxon>
        <taxon>fabids</taxon>
        <taxon>Fabales</taxon>
        <taxon>Fabaceae</taxon>
        <taxon>Papilionoideae</taxon>
        <taxon>50 kb inversion clade</taxon>
        <taxon>NPAAA clade</taxon>
        <taxon>indigoferoid/millettioid clade</taxon>
        <taxon>Phaseoleae</taxon>
        <taxon>Vigna</taxon>
    </lineage>
</organism>
<dbReference type="Proteomes" id="UP001374535">
    <property type="component" value="Chromosome 6"/>
</dbReference>
<sequence>MVPSNGALGSVPSASEIAKRNMLAADDRLGSSAMVQPLVSPLSNRLILPQAAKANDGTVSVDSGAVNDAAAAVSGRVFSPSVVPGMQWRPGSPFQNQSDATVAILRVKNSSNIRTFLMSQQLNLLLAM</sequence>
<evidence type="ECO:0000313" key="1">
    <source>
        <dbReference type="EMBL" id="WVZ06647.1"/>
    </source>
</evidence>
<reference evidence="1 2" key="1">
    <citation type="journal article" date="2023" name="Life. Sci Alliance">
        <title>Evolutionary insights into 3D genome organization and epigenetic landscape of Vigna mungo.</title>
        <authorList>
            <person name="Junaid A."/>
            <person name="Singh B."/>
            <person name="Bhatia S."/>
        </authorList>
    </citation>
    <scope>NUCLEOTIDE SEQUENCE [LARGE SCALE GENOMIC DNA]</scope>
    <source>
        <strain evidence="1">Urdbean</strain>
    </source>
</reference>
<name>A0AAQ3RU95_VIGMU</name>
<dbReference type="AlphaFoldDB" id="A0AAQ3RU95"/>
<gene>
    <name evidence="1" type="ORF">V8G54_019993</name>
</gene>
<dbReference type="EMBL" id="CP144695">
    <property type="protein sequence ID" value="WVZ06647.1"/>
    <property type="molecule type" value="Genomic_DNA"/>
</dbReference>
<keyword evidence="2" id="KW-1185">Reference proteome</keyword>
<accession>A0AAQ3RU95</accession>
<protein>
    <submittedName>
        <fullName evidence="1">Uncharacterized protein</fullName>
    </submittedName>
</protein>
<evidence type="ECO:0000313" key="2">
    <source>
        <dbReference type="Proteomes" id="UP001374535"/>
    </source>
</evidence>
<proteinExistence type="predicted"/>